<organism evidence="1 2">
    <name type="scientific">Zarea fungicola</name>
    <dbReference type="NCBI Taxonomy" id="93591"/>
    <lineage>
        <taxon>Eukaryota</taxon>
        <taxon>Fungi</taxon>
        <taxon>Dikarya</taxon>
        <taxon>Ascomycota</taxon>
        <taxon>Pezizomycotina</taxon>
        <taxon>Sordariomycetes</taxon>
        <taxon>Hypocreomycetidae</taxon>
        <taxon>Hypocreales</taxon>
        <taxon>Cordycipitaceae</taxon>
        <taxon>Zarea</taxon>
    </lineage>
</organism>
<proteinExistence type="predicted"/>
<dbReference type="Proteomes" id="UP001143910">
    <property type="component" value="Unassembled WGS sequence"/>
</dbReference>
<sequence>MSLRQGLSEIYPPNPTFTEKDLPDLSGKVYFITGGTSGIGLSLAKMLYAKNARVYITSRSVDSASKAITLIKESAKATTGEVRFVVLDLSDLETVAPAMDKFLAQESHLHVAWMNAGVMNVPKGSRTKQGYELQWGTNVVAHFIINQMITPILVSTARTAPRGSVRVVWVSSDGHGFFSPKGDGIDWDDIGTKDPSTWKADKGQYTYYGQSKVGNILLAKEFAKRYKDAGVVGLSLNPGHLKTNLQRHGSTGLASSLISKLLLHDPSLGALTELYAGFSSDVGLQQTGAYIIPWGRLGKIRKDIEEGFQHGGTGNKLWMTMERETKRYYSASEES</sequence>
<gene>
    <name evidence="1" type="ORF">NQ176_g6851</name>
</gene>
<comment type="caution">
    <text evidence="1">The sequence shown here is derived from an EMBL/GenBank/DDBJ whole genome shotgun (WGS) entry which is preliminary data.</text>
</comment>
<evidence type="ECO:0000313" key="1">
    <source>
        <dbReference type="EMBL" id="KAJ2972986.1"/>
    </source>
</evidence>
<name>A0ACC1N3C7_9HYPO</name>
<dbReference type="EMBL" id="JANJQO010001047">
    <property type="protein sequence ID" value="KAJ2972986.1"/>
    <property type="molecule type" value="Genomic_DNA"/>
</dbReference>
<reference evidence="1" key="1">
    <citation type="submission" date="2022-08" db="EMBL/GenBank/DDBJ databases">
        <title>Genome Sequence of Lecanicillium fungicola.</title>
        <authorList>
            <person name="Buettner E."/>
        </authorList>
    </citation>
    <scope>NUCLEOTIDE SEQUENCE</scope>
    <source>
        <strain evidence="1">Babe33</strain>
    </source>
</reference>
<protein>
    <submittedName>
        <fullName evidence="1">Uncharacterized protein</fullName>
    </submittedName>
</protein>
<accession>A0ACC1N3C7</accession>
<evidence type="ECO:0000313" key="2">
    <source>
        <dbReference type="Proteomes" id="UP001143910"/>
    </source>
</evidence>
<keyword evidence="2" id="KW-1185">Reference proteome</keyword>